<evidence type="ECO:0000313" key="1">
    <source>
        <dbReference type="EMBL" id="KXS99572.1"/>
    </source>
</evidence>
<sequence>MPEFRHEPFTDPSRQTRLLQIPLTRWGGGMHLQLSTWGLEEAEAPPYRAISSTWGPAGIPTRSVTTNGQNMEVHQKCRFALLQARTRCPGEYVMDRLNNLYHSRRSEREERAQQVLACVGESSRRHAVVANIVGHMRMKHDLFQGPGLDTRGTWRSHDIAIDIHPAGVRQTRYASAQA</sequence>
<dbReference type="Proteomes" id="UP000070133">
    <property type="component" value="Unassembled WGS sequence"/>
</dbReference>
<dbReference type="OrthoDB" id="3649134at2759"/>
<dbReference type="STRING" id="321146.A0A139HAV5"/>
<organism evidence="1 2">
    <name type="scientific">Pseudocercospora eumusae</name>
    <dbReference type="NCBI Taxonomy" id="321146"/>
    <lineage>
        <taxon>Eukaryota</taxon>
        <taxon>Fungi</taxon>
        <taxon>Dikarya</taxon>
        <taxon>Ascomycota</taxon>
        <taxon>Pezizomycotina</taxon>
        <taxon>Dothideomycetes</taxon>
        <taxon>Dothideomycetidae</taxon>
        <taxon>Mycosphaerellales</taxon>
        <taxon>Mycosphaerellaceae</taxon>
        <taxon>Pseudocercospora</taxon>
    </lineage>
</organism>
<protein>
    <recommendedName>
        <fullName evidence="3">Heterokaryon incompatibility domain-containing protein</fullName>
    </recommendedName>
</protein>
<dbReference type="EMBL" id="LFZN01000089">
    <property type="protein sequence ID" value="KXS99572.1"/>
    <property type="molecule type" value="Genomic_DNA"/>
</dbReference>
<reference evidence="1 2" key="1">
    <citation type="submission" date="2015-07" db="EMBL/GenBank/DDBJ databases">
        <title>Comparative genomics of the Sigatoka disease complex on banana suggests a link between parallel evolutionary changes in Pseudocercospora fijiensis and Pseudocercospora eumusae and increased virulence on the banana host.</title>
        <authorList>
            <person name="Chang T.-C."/>
            <person name="Salvucci A."/>
            <person name="Crous P.W."/>
            <person name="Stergiopoulos I."/>
        </authorList>
    </citation>
    <scope>NUCLEOTIDE SEQUENCE [LARGE SCALE GENOMIC DNA]</scope>
    <source>
        <strain evidence="1 2">CBS 114824</strain>
    </source>
</reference>
<keyword evidence="2" id="KW-1185">Reference proteome</keyword>
<name>A0A139HAV5_9PEZI</name>
<accession>A0A139HAV5</accession>
<evidence type="ECO:0000313" key="2">
    <source>
        <dbReference type="Proteomes" id="UP000070133"/>
    </source>
</evidence>
<dbReference type="AlphaFoldDB" id="A0A139HAV5"/>
<evidence type="ECO:0008006" key="3">
    <source>
        <dbReference type="Google" id="ProtNLM"/>
    </source>
</evidence>
<gene>
    <name evidence="1" type="ORF">AC578_2210</name>
</gene>
<proteinExistence type="predicted"/>
<comment type="caution">
    <text evidence="1">The sequence shown here is derived from an EMBL/GenBank/DDBJ whole genome shotgun (WGS) entry which is preliminary data.</text>
</comment>